<dbReference type="OrthoDB" id="260707at2157"/>
<gene>
    <name evidence="2" type="ORF">AMS69_03435</name>
    <name evidence="3" type="ORF">GOC83_02965</name>
</gene>
<protein>
    <recommendedName>
        <fullName evidence="1">DUF8149 domain-containing protein</fullName>
    </recommendedName>
</protein>
<dbReference type="PATRIC" id="fig|1705562.3.peg.1644"/>
<comment type="caution">
    <text evidence="2">The sequence shown here is derived from an EMBL/GenBank/DDBJ whole genome shotgun (WGS) entry which is preliminary data.</text>
</comment>
<dbReference type="AlphaFoldDB" id="A0A0N0BQ58"/>
<dbReference type="EMBL" id="LIUF01000001">
    <property type="protein sequence ID" value="KOX94924.1"/>
    <property type="molecule type" value="Genomic_DNA"/>
</dbReference>
<dbReference type="Proteomes" id="UP000610611">
    <property type="component" value="Unassembled WGS sequence"/>
</dbReference>
<evidence type="ECO:0000313" key="4">
    <source>
        <dbReference type="Proteomes" id="UP000037729"/>
    </source>
</evidence>
<evidence type="ECO:0000313" key="2">
    <source>
        <dbReference type="EMBL" id="KOX94924.1"/>
    </source>
</evidence>
<sequence>MTADQPEIPVVCEECGTRTSVSFEDVEDAVARHNEQLHDGEPVAEVDPDVLEELADRLAKDIGLLE</sequence>
<name>A0A0N0BQ58_9EURY</name>
<dbReference type="InterPro" id="IPR058462">
    <property type="entry name" value="DUF8149"/>
</dbReference>
<evidence type="ECO:0000259" key="1">
    <source>
        <dbReference type="Pfam" id="PF26476"/>
    </source>
</evidence>
<evidence type="ECO:0000313" key="3">
    <source>
        <dbReference type="EMBL" id="NLV05101.1"/>
    </source>
</evidence>
<proteinExistence type="predicted"/>
<accession>A0A0N0BQ58</accession>
<dbReference type="EMBL" id="WOWB01000001">
    <property type="protein sequence ID" value="NLV05101.1"/>
    <property type="molecule type" value="Genomic_DNA"/>
</dbReference>
<dbReference type="Proteomes" id="UP000037729">
    <property type="component" value="Unassembled WGS sequence"/>
</dbReference>
<feature type="domain" description="DUF8149" evidence="1">
    <location>
        <begin position="2"/>
        <end position="66"/>
    </location>
</feature>
<reference evidence="3" key="2">
    <citation type="submission" date="2019-12" db="EMBL/GenBank/DDBJ databases">
        <title>The whole-genome sequencing of Haloarcula japonica strain pws8.</title>
        <authorList>
            <person name="Verma D.K."/>
            <person name="Gopal K."/>
            <person name="Prasad E.S."/>
        </authorList>
    </citation>
    <scope>NUCLEOTIDE SEQUENCE</scope>
    <source>
        <strain evidence="3">Pws8</strain>
    </source>
</reference>
<dbReference type="RefSeq" id="WP_053966686.1">
    <property type="nucleotide sequence ID" value="NZ_JAWJXX010000021.1"/>
</dbReference>
<keyword evidence="4" id="KW-1185">Reference proteome</keyword>
<reference evidence="2 4" key="1">
    <citation type="submission" date="2015-08" db="EMBL/GenBank/DDBJ databases">
        <title>Genomes of Isolates from Cabo Rojo, PR.</title>
        <authorList>
            <person name="Sanchez-Nieves R.L."/>
            <person name="Montalvo-Rodriguez R."/>
        </authorList>
    </citation>
    <scope>NUCLEOTIDE SEQUENCE [LARGE SCALE GENOMIC DNA]</scope>
    <source>
        <strain evidence="2 4">SL3</strain>
    </source>
</reference>
<dbReference type="Pfam" id="PF26476">
    <property type="entry name" value="DUF8149"/>
    <property type="match status" value="1"/>
</dbReference>
<organism evidence="2 4">
    <name type="scientific">Haloarcula rubripromontorii</name>
    <dbReference type="NCBI Taxonomy" id="1705562"/>
    <lineage>
        <taxon>Archaea</taxon>
        <taxon>Methanobacteriati</taxon>
        <taxon>Methanobacteriota</taxon>
        <taxon>Stenosarchaea group</taxon>
        <taxon>Halobacteria</taxon>
        <taxon>Halobacteriales</taxon>
        <taxon>Haloarculaceae</taxon>
        <taxon>Haloarcula</taxon>
    </lineage>
</organism>